<gene>
    <name evidence="3" type="ORF">SCF082_LOCUS25975</name>
</gene>
<dbReference type="Pfam" id="PF13086">
    <property type="entry name" value="AAA_11"/>
    <property type="match status" value="2"/>
</dbReference>
<feature type="non-terminal residue" evidence="3">
    <location>
        <position position="1"/>
    </location>
</feature>
<sequence>QLYFILVPSNEKKSIQLLQDMRKSPPLQGMRLEEGDGNAVSRAMCSACSRATLNEKQTLAVQRGLQRPFSMVQGPPGTGKTSFLVQFVAALLSAPRRRQGENAAGGSWCVLLPITRTTRMERGFDIQPHLEEHALHWKVSEVQQARDDTSGNEPNGKQKSWAVFVVKFTGPPLSRDAFDRSYEASEVKVLKDSRIVITTCTTGPRQRPSVLRPVSFDTIVIDEAAQASEPDIVLPASGPVVTENNLCAPYVSALETPFLERMLQNPRRWLSSTMLNMQYRMHPSIRSFPSSQFYESKLEDQVCIPHRVELNCIWPDAKECRMEHRSFVDCKGSQSMGLSPELNRTCDAALIESKVSLKNVGEAQCVVAACKALLRKSCSARDIAVITPYKAQQHEIRARLERDVGSAAASILVGTVHALQAKREHKVPGSEREYIIVSFVRSISEDVEDVVSSAVASVGDSVALQELHMESLGILSDYKLLNVAITRAKYGLICVGNADVLSKGSKYFNAFIHSLRSCIVSKEEFLRSARWARGRISP</sequence>
<dbReference type="Pfam" id="PF13087">
    <property type="entry name" value="AAA_12"/>
    <property type="match status" value="1"/>
</dbReference>
<evidence type="ECO:0000259" key="2">
    <source>
        <dbReference type="Pfam" id="PF13087"/>
    </source>
</evidence>
<name>A0ABP0M777_9DINO</name>
<feature type="domain" description="DNA2/NAM7 helicase helicase" evidence="1">
    <location>
        <begin position="53"/>
        <end position="95"/>
    </location>
</feature>
<dbReference type="SUPFAM" id="SSF52540">
    <property type="entry name" value="P-loop containing nucleoside triphosphate hydrolases"/>
    <property type="match status" value="1"/>
</dbReference>
<dbReference type="InterPro" id="IPR047187">
    <property type="entry name" value="SF1_C_Upf1"/>
</dbReference>
<dbReference type="InterPro" id="IPR045055">
    <property type="entry name" value="DNA2/NAM7-like"/>
</dbReference>
<feature type="domain" description="DNA2/NAM7 helicase helicase" evidence="1">
    <location>
        <begin position="176"/>
        <end position="236"/>
    </location>
</feature>
<keyword evidence="4" id="KW-1185">Reference proteome</keyword>
<comment type="caution">
    <text evidence="3">The sequence shown here is derived from an EMBL/GenBank/DDBJ whole genome shotgun (WGS) entry which is preliminary data.</text>
</comment>
<protein>
    <submittedName>
        <fullName evidence="3">Regulator of nonsense transcripts 1 (Up-frameshift suppressor 1 homolog)</fullName>
    </submittedName>
</protein>
<dbReference type="PANTHER" id="PTHR10887:SF495">
    <property type="entry name" value="HELICASE SENATAXIN ISOFORM X1-RELATED"/>
    <property type="match status" value="1"/>
</dbReference>
<accession>A0ABP0M777</accession>
<dbReference type="Gene3D" id="3.40.50.300">
    <property type="entry name" value="P-loop containing nucleotide triphosphate hydrolases"/>
    <property type="match status" value="2"/>
</dbReference>
<evidence type="ECO:0000259" key="1">
    <source>
        <dbReference type="Pfam" id="PF13086"/>
    </source>
</evidence>
<dbReference type="Proteomes" id="UP001642464">
    <property type="component" value="Unassembled WGS sequence"/>
</dbReference>
<evidence type="ECO:0000313" key="4">
    <source>
        <dbReference type="Proteomes" id="UP001642464"/>
    </source>
</evidence>
<reference evidence="3 4" key="1">
    <citation type="submission" date="2024-02" db="EMBL/GenBank/DDBJ databases">
        <authorList>
            <person name="Chen Y."/>
            <person name="Shah S."/>
            <person name="Dougan E. K."/>
            <person name="Thang M."/>
            <person name="Chan C."/>
        </authorList>
    </citation>
    <scope>NUCLEOTIDE SEQUENCE [LARGE SCALE GENOMIC DNA]</scope>
</reference>
<dbReference type="PANTHER" id="PTHR10887">
    <property type="entry name" value="DNA2/NAM7 HELICASE FAMILY"/>
    <property type="match status" value="1"/>
</dbReference>
<evidence type="ECO:0000313" key="3">
    <source>
        <dbReference type="EMBL" id="CAK9046040.1"/>
    </source>
</evidence>
<dbReference type="EMBL" id="CAXAMM010019591">
    <property type="protein sequence ID" value="CAK9046040.1"/>
    <property type="molecule type" value="Genomic_DNA"/>
</dbReference>
<feature type="domain" description="DNA2/NAM7 helicase-like C-terminal" evidence="2">
    <location>
        <begin position="258"/>
        <end position="498"/>
    </location>
</feature>
<dbReference type="InterPro" id="IPR041679">
    <property type="entry name" value="DNA2/NAM7-like_C"/>
</dbReference>
<dbReference type="CDD" id="cd18808">
    <property type="entry name" value="SF1_C_Upf1"/>
    <property type="match status" value="1"/>
</dbReference>
<dbReference type="InterPro" id="IPR027417">
    <property type="entry name" value="P-loop_NTPase"/>
</dbReference>
<proteinExistence type="predicted"/>
<organism evidence="3 4">
    <name type="scientific">Durusdinium trenchii</name>
    <dbReference type="NCBI Taxonomy" id="1381693"/>
    <lineage>
        <taxon>Eukaryota</taxon>
        <taxon>Sar</taxon>
        <taxon>Alveolata</taxon>
        <taxon>Dinophyceae</taxon>
        <taxon>Suessiales</taxon>
        <taxon>Symbiodiniaceae</taxon>
        <taxon>Durusdinium</taxon>
    </lineage>
</organism>
<dbReference type="InterPro" id="IPR041677">
    <property type="entry name" value="DNA2/NAM7_AAA_11"/>
</dbReference>